<evidence type="ECO:0000256" key="1">
    <source>
        <dbReference type="SAM" id="Coils"/>
    </source>
</evidence>
<dbReference type="EMBL" id="MT418680">
    <property type="protein sequence ID" value="QKF94879.1"/>
    <property type="molecule type" value="Genomic_DNA"/>
</dbReference>
<feature type="coiled-coil region" evidence="1">
    <location>
        <begin position="12"/>
        <end position="46"/>
    </location>
</feature>
<accession>A0A7D3QWR8</accession>
<evidence type="ECO:0000313" key="3">
    <source>
        <dbReference type="Proteomes" id="UP001162001"/>
    </source>
</evidence>
<evidence type="ECO:0000313" key="2">
    <source>
        <dbReference type="EMBL" id="QKF94879.1"/>
    </source>
</evidence>
<keyword evidence="1" id="KW-0175">Coiled coil</keyword>
<sequence length="101" mass="11982">MTDQSLQNSTNNLDLHQKLNILDENIDQLTKQIIPLEKQKKELLKEKTIIVAQIQKLCNHELVDHRYFDGHTTYSSYECQLCKYTSNFRDAFAVVKRVYDY</sequence>
<organism evidence="2 3">
    <name type="scientific">Fadolivirus FV1/VV64</name>
    <dbReference type="NCBI Taxonomy" id="3070911"/>
    <lineage>
        <taxon>Viruses</taxon>
        <taxon>Varidnaviria</taxon>
        <taxon>Bamfordvirae</taxon>
        <taxon>Nucleocytoviricota</taxon>
        <taxon>Megaviricetes</taxon>
        <taxon>Imitervirales</taxon>
        <taxon>Mimiviridae</taxon>
        <taxon>Klosneuvirinae</taxon>
        <taxon>Fadolivirus</taxon>
        <taxon>Fadolivirus algeromassiliense</taxon>
    </lineage>
</organism>
<dbReference type="Proteomes" id="UP001162001">
    <property type="component" value="Segment"/>
</dbReference>
<gene>
    <name evidence="2" type="ORF">Fadolivirus_1_1421</name>
</gene>
<protein>
    <submittedName>
        <fullName evidence="2">Uncharacterized protein</fullName>
    </submittedName>
</protein>
<name>A0A7D3QWR8_9VIRU</name>
<keyword evidence="3" id="KW-1185">Reference proteome</keyword>
<reference evidence="2 3" key="1">
    <citation type="submission" date="2020-04" db="EMBL/GenBank/DDBJ databases">
        <title>Advantages and limits of metagenomic assembly and binning of a giant virus.</title>
        <authorList>
            <person name="Schulz F."/>
            <person name="Andreani J."/>
            <person name="Francis R."/>
            <person name="Boudjemaa H."/>
            <person name="Bou Khalil J.Y."/>
            <person name="Lee J."/>
            <person name="La Scola B."/>
            <person name="Woyke T."/>
        </authorList>
    </citation>
    <scope>NUCLEOTIDE SEQUENCE [LARGE SCALE GENOMIC DNA]</scope>
    <source>
        <strain evidence="2 3">FV1/VV64</strain>
    </source>
</reference>
<proteinExistence type="predicted"/>